<dbReference type="AlphaFoldDB" id="A0A919EFD0"/>
<dbReference type="GO" id="GO:0008270">
    <property type="term" value="F:zinc ion binding"/>
    <property type="evidence" value="ECO:0007669"/>
    <property type="project" value="InterPro"/>
</dbReference>
<keyword evidence="3" id="KW-1185">Reference proteome</keyword>
<dbReference type="InterPro" id="IPR003615">
    <property type="entry name" value="HNH_nuc"/>
</dbReference>
<reference evidence="2" key="2">
    <citation type="submission" date="2020-09" db="EMBL/GenBank/DDBJ databases">
        <authorList>
            <person name="Sun Q."/>
            <person name="Ohkuma M."/>
        </authorList>
    </citation>
    <scope>NUCLEOTIDE SEQUENCE</scope>
    <source>
        <strain evidence="2">JCM 4059</strain>
    </source>
</reference>
<proteinExistence type="predicted"/>
<comment type="caution">
    <text evidence="2">The sequence shown here is derived from an EMBL/GenBank/DDBJ whole genome shotgun (WGS) entry which is preliminary data.</text>
</comment>
<gene>
    <name evidence="2" type="ORF">GCM10010218_48500</name>
</gene>
<accession>A0A919EFD0</accession>
<dbReference type="PANTHER" id="PTHR33877:SF2">
    <property type="entry name" value="OS07G0170200 PROTEIN"/>
    <property type="match status" value="1"/>
</dbReference>
<dbReference type="GO" id="GO:0003676">
    <property type="term" value="F:nucleic acid binding"/>
    <property type="evidence" value="ECO:0007669"/>
    <property type="project" value="InterPro"/>
</dbReference>
<dbReference type="Gene3D" id="1.10.30.50">
    <property type="match status" value="1"/>
</dbReference>
<dbReference type="InterPro" id="IPR002711">
    <property type="entry name" value="HNH"/>
</dbReference>
<protein>
    <recommendedName>
        <fullName evidence="1">HNH nuclease domain-containing protein</fullName>
    </recommendedName>
</protein>
<dbReference type="GO" id="GO:0004519">
    <property type="term" value="F:endonuclease activity"/>
    <property type="evidence" value="ECO:0007669"/>
    <property type="project" value="InterPro"/>
</dbReference>
<dbReference type="Proteomes" id="UP000638313">
    <property type="component" value="Unassembled WGS sequence"/>
</dbReference>
<evidence type="ECO:0000313" key="3">
    <source>
        <dbReference type="Proteomes" id="UP000638313"/>
    </source>
</evidence>
<dbReference type="EMBL" id="BNBD01000011">
    <property type="protein sequence ID" value="GHF61257.1"/>
    <property type="molecule type" value="Genomic_DNA"/>
</dbReference>
<feature type="domain" description="HNH nuclease" evidence="1">
    <location>
        <begin position="48"/>
        <end position="98"/>
    </location>
</feature>
<organism evidence="2 3">
    <name type="scientific">Streptomyces mashuensis</name>
    <dbReference type="NCBI Taxonomy" id="33904"/>
    <lineage>
        <taxon>Bacteria</taxon>
        <taxon>Bacillati</taxon>
        <taxon>Actinomycetota</taxon>
        <taxon>Actinomycetes</taxon>
        <taxon>Kitasatosporales</taxon>
        <taxon>Streptomycetaceae</taxon>
        <taxon>Streptomyces</taxon>
    </lineage>
</organism>
<name>A0A919EFD0_9ACTN</name>
<dbReference type="SMART" id="SM00507">
    <property type="entry name" value="HNHc"/>
    <property type="match status" value="1"/>
</dbReference>
<dbReference type="Pfam" id="PF01844">
    <property type="entry name" value="HNH"/>
    <property type="match status" value="1"/>
</dbReference>
<dbReference type="CDD" id="cd00085">
    <property type="entry name" value="HNHc"/>
    <property type="match status" value="1"/>
</dbReference>
<reference evidence="2" key="1">
    <citation type="journal article" date="2014" name="Int. J. Syst. Evol. Microbiol.">
        <title>Complete genome sequence of Corynebacterium casei LMG S-19264T (=DSM 44701T), isolated from a smear-ripened cheese.</title>
        <authorList>
            <consortium name="US DOE Joint Genome Institute (JGI-PGF)"/>
            <person name="Walter F."/>
            <person name="Albersmeier A."/>
            <person name="Kalinowski J."/>
            <person name="Ruckert C."/>
        </authorList>
    </citation>
    <scope>NUCLEOTIDE SEQUENCE</scope>
    <source>
        <strain evidence="2">JCM 4059</strain>
    </source>
</reference>
<dbReference type="InterPro" id="IPR052892">
    <property type="entry name" value="NA-targeting_endonuclease"/>
</dbReference>
<sequence length="106" mass="12302">MPRAKSICMSVGCTSVTIRSGRCENHAPPKRTWKTSARNLNRPGDFHKRRSLVLARDRFTCQRCGSRAELEVDHVVPIARGGTWDLSNLWVLCRDCHRRKTYYEDR</sequence>
<evidence type="ECO:0000259" key="1">
    <source>
        <dbReference type="SMART" id="SM00507"/>
    </source>
</evidence>
<dbReference type="PANTHER" id="PTHR33877">
    <property type="entry name" value="SLL1193 PROTEIN"/>
    <property type="match status" value="1"/>
</dbReference>
<evidence type="ECO:0000313" key="2">
    <source>
        <dbReference type="EMBL" id="GHF61257.1"/>
    </source>
</evidence>